<name>A0A6G0WW24_9STRA</name>
<gene>
    <name evidence="1" type="ORF">Ae201684_010993</name>
</gene>
<keyword evidence="2" id="KW-1185">Reference proteome</keyword>
<evidence type="ECO:0000313" key="1">
    <source>
        <dbReference type="EMBL" id="KAF0731689.1"/>
    </source>
</evidence>
<accession>A0A6G0WW24</accession>
<evidence type="ECO:0000313" key="2">
    <source>
        <dbReference type="Proteomes" id="UP000481153"/>
    </source>
</evidence>
<dbReference type="EMBL" id="VJMJ01000140">
    <property type="protein sequence ID" value="KAF0731689.1"/>
    <property type="molecule type" value="Genomic_DNA"/>
</dbReference>
<organism evidence="1 2">
    <name type="scientific">Aphanomyces euteiches</name>
    <dbReference type="NCBI Taxonomy" id="100861"/>
    <lineage>
        <taxon>Eukaryota</taxon>
        <taxon>Sar</taxon>
        <taxon>Stramenopiles</taxon>
        <taxon>Oomycota</taxon>
        <taxon>Saprolegniomycetes</taxon>
        <taxon>Saprolegniales</taxon>
        <taxon>Verrucalvaceae</taxon>
        <taxon>Aphanomyces</taxon>
    </lineage>
</organism>
<dbReference type="Proteomes" id="UP000481153">
    <property type="component" value="Unassembled WGS sequence"/>
</dbReference>
<dbReference type="VEuPathDB" id="FungiDB:AeMF1_011937"/>
<comment type="caution">
    <text evidence="1">The sequence shown here is derived from an EMBL/GenBank/DDBJ whole genome shotgun (WGS) entry which is preliminary data.</text>
</comment>
<sequence>MWQFRQSRARIPARPITTKVRDHPDIPVAMIFGLTKQVLWRPCAAPRLNQLAWLHLGRATNEGTSNFLSDKSASAARIAFPSSSVRIARRGYGSPQPFAKETQVLHEMKDAVLTHRNNLIQTHFIYSSAQNDKIGRVGESIALNELLTEDNIPREALVISALLDEPYGQQSLKPKERLSSDILTAHVKHIVQLLDVQVLDLLMVRLPAAIFSMPQDAATSLIRDAVTGLDASIAENLIQGYGFAFPSTVHEVTPPQVDAFASNVLFPALSKGCVALQLHTNIQQGRLPAAASSPSVTWIGEAPLDIHVSVNGQLKPLHLKTTTERLRGEDIAAKLKESFGFALQVEQKYMDEIFPAHEAADIPTPDEVAWANILAHQHARFDNLAEWTFLREMQIQPQLELVLKRLQVNENTSEFAFAYSVAIRNLLRHFDASIDMIADDENDEIFNKLRSLGVHAETIEGAALQVAQSCPVDCVLVAQSPSFAHESLPSDVLDAIHGQTNWTTTTPETE</sequence>
<reference evidence="1 2" key="1">
    <citation type="submission" date="2019-07" db="EMBL/GenBank/DDBJ databases">
        <title>Genomics analysis of Aphanomyces spp. identifies a new class of oomycete effector associated with host adaptation.</title>
        <authorList>
            <person name="Gaulin E."/>
        </authorList>
    </citation>
    <scope>NUCLEOTIDE SEQUENCE [LARGE SCALE GENOMIC DNA]</scope>
    <source>
        <strain evidence="1 2">ATCC 201684</strain>
    </source>
</reference>
<proteinExistence type="predicted"/>
<protein>
    <submittedName>
        <fullName evidence="1">Uncharacterized protein</fullName>
    </submittedName>
</protein>
<dbReference type="AlphaFoldDB" id="A0A6G0WW24"/>